<dbReference type="EMBL" id="BARS01004209">
    <property type="protein sequence ID" value="GAF74656.1"/>
    <property type="molecule type" value="Genomic_DNA"/>
</dbReference>
<dbReference type="CDD" id="cd01639">
    <property type="entry name" value="IMPase"/>
    <property type="match status" value="1"/>
</dbReference>
<evidence type="ECO:0000313" key="8">
    <source>
        <dbReference type="EMBL" id="GAF74656.1"/>
    </source>
</evidence>
<evidence type="ECO:0000256" key="4">
    <source>
        <dbReference type="ARBA" id="ARBA00013106"/>
    </source>
</evidence>
<dbReference type="SUPFAM" id="SSF56655">
    <property type="entry name" value="Carbohydrate phosphatase"/>
    <property type="match status" value="1"/>
</dbReference>
<dbReference type="InterPro" id="IPR022337">
    <property type="entry name" value="Inositol_monophosphatase_SuhB"/>
</dbReference>
<dbReference type="AlphaFoldDB" id="X0SHR4"/>
<keyword evidence="5" id="KW-0479">Metal-binding</keyword>
<comment type="catalytic activity">
    <reaction evidence="1">
        <text>a myo-inositol phosphate + H2O = myo-inositol + phosphate</text>
        <dbReference type="Rhea" id="RHEA:24056"/>
        <dbReference type="ChEBI" id="CHEBI:15377"/>
        <dbReference type="ChEBI" id="CHEBI:17268"/>
        <dbReference type="ChEBI" id="CHEBI:43474"/>
        <dbReference type="ChEBI" id="CHEBI:84139"/>
        <dbReference type="EC" id="3.1.3.25"/>
    </reaction>
</comment>
<dbReference type="PROSITE" id="PS00630">
    <property type="entry name" value="IMP_2"/>
    <property type="match status" value="1"/>
</dbReference>
<protein>
    <recommendedName>
        <fullName evidence="4">inositol-phosphate phosphatase</fullName>
        <ecNumber evidence="4">3.1.3.25</ecNumber>
    </recommendedName>
</protein>
<organism evidence="8">
    <name type="scientific">marine sediment metagenome</name>
    <dbReference type="NCBI Taxonomy" id="412755"/>
    <lineage>
        <taxon>unclassified sequences</taxon>
        <taxon>metagenomes</taxon>
        <taxon>ecological metagenomes</taxon>
    </lineage>
</organism>
<dbReference type="InterPro" id="IPR020583">
    <property type="entry name" value="Inositol_monoP_metal-BS"/>
</dbReference>
<proteinExistence type="inferred from homology"/>
<evidence type="ECO:0000256" key="3">
    <source>
        <dbReference type="ARBA" id="ARBA00009759"/>
    </source>
</evidence>
<comment type="caution">
    <text evidence="8">The sequence shown here is derived from an EMBL/GenBank/DDBJ whole genome shotgun (WGS) entry which is preliminary data.</text>
</comment>
<dbReference type="PRINTS" id="PR00377">
    <property type="entry name" value="IMPHPHTASES"/>
</dbReference>
<dbReference type="InterPro" id="IPR033942">
    <property type="entry name" value="IMPase"/>
</dbReference>
<dbReference type="EC" id="3.1.3.25" evidence="4"/>
<sequence length="272" mass="29988">MGTDSMNNNFLETAVSAARIAGDFILENLGKISNDDIDIKQRSDFVTYVDRESEQLIITTIKDVFPGHHFLAEESLKDTSGHEYRWIIDPLDGTTNFIHSYPAFSVSIALEHNNEIILGVIFDPQKNELFTAEKGKGAFLNGQPFKVSKITDINSGLVTTGFPFKRKELIDPYLKLFKNILFRVSDIRRAGSAALDLAHLACGRCEAFFEIGLSPWDIAAGVIMIKEAGGIVTDFGGGTDFMRTGNIVAGTPVIHPEILKEVKAVFEGMLDN</sequence>
<dbReference type="PANTHER" id="PTHR20854">
    <property type="entry name" value="INOSITOL MONOPHOSPHATASE"/>
    <property type="match status" value="1"/>
</dbReference>
<keyword evidence="6" id="KW-0378">Hydrolase</keyword>
<name>X0SHR4_9ZZZZ</name>
<evidence type="ECO:0000256" key="2">
    <source>
        <dbReference type="ARBA" id="ARBA00001946"/>
    </source>
</evidence>
<evidence type="ECO:0000256" key="7">
    <source>
        <dbReference type="ARBA" id="ARBA00022842"/>
    </source>
</evidence>
<dbReference type="Gene3D" id="3.40.190.80">
    <property type="match status" value="1"/>
</dbReference>
<dbReference type="GO" id="GO:0008934">
    <property type="term" value="F:inositol monophosphate 1-phosphatase activity"/>
    <property type="evidence" value="ECO:0007669"/>
    <property type="project" value="InterPro"/>
</dbReference>
<dbReference type="PROSITE" id="PS00629">
    <property type="entry name" value="IMP_1"/>
    <property type="match status" value="1"/>
</dbReference>
<accession>X0SHR4</accession>
<dbReference type="InterPro" id="IPR000760">
    <property type="entry name" value="Inositol_monophosphatase-like"/>
</dbReference>
<evidence type="ECO:0000256" key="5">
    <source>
        <dbReference type="ARBA" id="ARBA00022723"/>
    </source>
</evidence>
<dbReference type="GO" id="GO:0046872">
    <property type="term" value="F:metal ion binding"/>
    <property type="evidence" value="ECO:0007669"/>
    <property type="project" value="UniProtKB-KW"/>
</dbReference>
<dbReference type="PRINTS" id="PR01959">
    <property type="entry name" value="SBIMPHPHTASE"/>
</dbReference>
<evidence type="ECO:0000256" key="1">
    <source>
        <dbReference type="ARBA" id="ARBA00001033"/>
    </source>
</evidence>
<dbReference type="Pfam" id="PF00459">
    <property type="entry name" value="Inositol_P"/>
    <property type="match status" value="1"/>
</dbReference>
<reference evidence="8" key="1">
    <citation type="journal article" date="2014" name="Front. Microbiol.">
        <title>High frequency of phylogenetically diverse reductive dehalogenase-homologous genes in deep subseafloor sedimentary metagenomes.</title>
        <authorList>
            <person name="Kawai M."/>
            <person name="Futagami T."/>
            <person name="Toyoda A."/>
            <person name="Takaki Y."/>
            <person name="Nishi S."/>
            <person name="Hori S."/>
            <person name="Arai W."/>
            <person name="Tsubouchi T."/>
            <person name="Morono Y."/>
            <person name="Uchiyama I."/>
            <person name="Ito T."/>
            <person name="Fujiyama A."/>
            <person name="Inagaki F."/>
            <person name="Takami H."/>
        </authorList>
    </citation>
    <scope>NUCLEOTIDE SEQUENCE</scope>
    <source>
        <strain evidence="8">Expedition CK06-06</strain>
    </source>
</reference>
<dbReference type="InterPro" id="IPR020550">
    <property type="entry name" value="Inositol_monophosphatase_CS"/>
</dbReference>
<keyword evidence="7" id="KW-0460">Magnesium</keyword>
<dbReference type="Gene3D" id="3.30.540.10">
    <property type="entry name" value="Fructose-1,6-Bisphosphatase, subunit A, domain 1"/>
    <property type="match status" value="1"/>
</dbReference>
<gene>
    <name evidence="8" type="ORF">S01H1_08200</name>
</gene>
<dbReference type="GO" id="GO:0007165">
    <property type="term" value="P:signal transduction"/>
    <property type="evidence" value="ECO:0007669"/>
    <property type="project" value="TreeGrafter"/>
</dbReference>
<comment type="similarity">
    <text evidence="3">Belongs to the inositol monophosphatase superfamily.</text>
</comment>
<dbReference type="PANTHER" id="PTHR20854:SF4">
    <property type="entry name" value="INOSITOL-1-MONOPHOSPHATASE-RELATED"/>
    <property type="match status" value="1"/>
</dbReference>
<evidence type="ECO:0000256" key="6">
    <source>
        <dbReference type="ARBA" id="ARBA00022801"/>
    </source>
</evidence>
<dbReference type="FunFam" id="3.30.540.10:FF:000013">
    <property type="entry name" value="Inositol-1-monophosphatase"/>
    <property type="match status" value="1"/>
</dbReference>
<comment type="cofactor">
    <cofactor evidence="2">
        <name>Mg(2+)</name>
        <dbReference type="ChEBI" id="CHEBI:18420"/>
    </cofactor>
</comment>
<dbReference type="GO" id="GO:0006020">
    <property type="term" value="P:inositol metabolic process"/>
    <property type="evidence" value="ECO:0007669"/>
    <property type="project" value="TreeGrafter"/>
</dbReference>
<dbReference type="GO" id="GO:0046854">
    <property type="term" value="P:phosphatidylinositol phosphate biosynthetic process"/>
    <property type="evidence" value="ECO:0007669"/>
    <property type="project" value="InterPro"/>
</dbReference>